<dbReference type="SUPFAM" id="SSF48508">
    <property type="entry name" value="Nuclear receptor ligand-binding domain"/>
    <property type="match status" value="1"/>
</dbReference>
<dbReference type="SMART" id="SM00399">
    <property type="entry name" value="ZnF_C4"/>
    <property type="match status" value="1"/>
</dbReference>
<keyword evidence="8" id="KW-0675">Receptor</keyword>
<dbReference type="SMART" id="SM00674">
    <property type="entry name" value="CENPB"/>
    <property type="match status" value="1"/>
</dbReference>
<dbReference type="InterPro" id="IPR009057">
    <property type="entry name" value="Homeodomain-like_sf"/>
</dbReference>
<reference evidence="13" key="1">
    <citation type="submission" date="2020-11" db="EMBL/GenBank/DDBJ databases">
        <authorList>
            <person name="Tran Van P."/>
        </authorList>
    </citation>
    <scope>NUCLEOTIDE SEQUENCE</scope>
</reference>
<keyword evidence="5" id="KW-0805">Transcription regulation</keyword>
<feature type="region of interest" description="Disordered" evidence="10">
    <location>
        <begin position="644"/>
        <end position="672"/>
    </location>
</feature>
<proteinExistence type="predicted"/>
<name>A0A7R9LAM5_9ACAR</name>
<feature type="region of interest" description="Disordered" evidence="10">
    <location>
        <begin position="94"/>
        <end position="127"/>
    </location>
</feature>
<dbReference type="EMBL" id="OC914967">
    <property type="protein sequence ID" value="CAD7637839.1"/>
    <property type="molecule type" value="Genomic_DNA"/>
</dbReference>
<dbReference type="PANTHER" id="PTHR24082">
    <property type="entry name" value="NUCLEAR HORMONE RECEPTOR"/>
    <property type="match status" value="1"/>
</dbReference>
<dbReference type="Gene3D" id="1.10.565.10">
    <property type="entry name" value="Retinoid X Receptor"/>
    <property type="match status" value="1"/>
</dbReference>
<dbReference type="AlphaFoldDB" id="A0A7R9LAM5"/>
<evidence type="ECO:0000256" key="4">
    <source>
        <dbReference type="ARBA" id="ARBA00022833"/>
    </source>
</evidence>
<evidence type="ECO:0000256" key="10">
    <source>
        <dbReference type="SAM" id="MobiDB-lite"/>
    </source>
</evidence>
<dbReference type="Proteomes" id="UP000728032">
    <property type="component" value="Unassembled WGS sequence"/>
</dbReference>
<dbReference type="GO" id="GO:0005634">
    <property type="term" value="C:nucleus"/>
    <property type="evidence" value="ECO:0007669"/>
    <property type="project" value="UniProtKB-SubCell"/>
</dbReference>
<sequence>MEINVNKICEICSDKGVGRNFGAITCYSCKAFFRRNAPKDNLLECPSDGKCKINANTRKLCPKCRLHKCLAVGMKKEYILGDEEREQRRQLVAENRRKRKQLSESQNTSSEANEPSNPRPLESTISSDCGDNNFLDDIIGCVLDEHSDHSIETLKGRHKLEDINEKSQKIAVIPLFKELTDYNSLNELEINKIGELLNTSKIFDYPSTKNIIKLKDKSEYVRLYSQRTEDIVKELLNYSKGLNGFSRLCDEDQYTLFKYGCSEMLFIRNLMYYNHDDKQFTIYMGNETSFTIGFDVFNDEISGYFVSFQKLFEEYIDKFLPCWNKDRIIMELINAITLFNPNRPGLKHRYNVSCTKIITLLRGLITGSSVSQVMDTNDDICLVDKEVNSNETKTPIKKTTVIEKVVNVSSDDEIHHKDIETNQPLNTSIAKRKTKRKSYTIETKIEAVEWYMNEGGSNAGITAKRYGVDLKTIKEWITKYDDHKAMASNRLMSIAKRRTLQYSRIPLIPEVDEKVLEFHKQRRDKSLSVSGQDLMDKAIDVYKELKQKDTHLPAFKGSSGWLQGYLERNNMTSRMATIIPGGMTPLLQPADLSWNRSIKAKVKKFWTQWMDRELTDKDYTKGGNPKRISYSKVAEFCLNAWNEIPEEDSNKETGITDTEDTDDESDVEIIDN</sequence>
<dbReference type="InterPro" id="IPR006600">
    <property type="entry name" value="HTH_CenpB_DNA-bd_dom"/>
</dbReference>
<evidence type="ECO:0000256" key="6">
    <source>
        <dbReference type="ARBA" id="ARBA00023125"/>
    </source>
</evidence>
<dbReference type="SUPFAM" id="SSF46689">
    <property type="entry name" value="Homeodomain-like"/>
    <property type="match status" value="2"/>
</dbReference>
<keyword evidence="14" id="KW-1185">Reference proteome</keyword>
<dbReference type="GO" id="GO:0045944">
    <property type="term" value="P:positive regulation of transcription by RNA polymerase II"/>
    <property type="evidence" value="ECO:0007669"/>
    <property type="project" value="TreeGrafter"/>
</dbReference>
<feature type="domain" description="HTH CENPB-type" evidence="12">
    <location>
        <begin position="499"/>
        <end position="575"/>
    </location>
</feature>
<dbReference type="Gene3D" id="3.30.50.10">
    <property type="entry name" value="Erythroid Transcription Factor GATA-1, subunit A"/>
    <property type="match status" value="1"/>
</dbReference>
<dbReference type="GO" id="GO:0030154">
    <property type="term" value="P:cell differentiation"/>
    <property type="evidence" value="ECO:0007669"/>
    <property type="project" value="TreeGrafter"/>
</dbReference>
<keyword evidence="6" id="KW-0238">DNA-binding</keyword>
<dbReference type="PRINTS" id="PR00047">
    <property type="entry name" value="STROIDFINGER"/>
</dbReference>
<dbReference type="PROSITE" id="PS51030">
    <property type="entry name" value="NUCLEAR_REC_DBD_2"/>
    <property type="match status" value="1"/>
</dbReference>
<keyword evidence="3" id="KW-0863">Zinc-finger</keyword>
<keyword evidence="7" id="KW-0804">Transcription</keyword>
<dbReference type="InterPro" id="IPR050234">
    <property type="entry name" value="Nuclear_hormone_rcpt_NR1"/>
</dbReference>
<dbReference type="Pfam" id="PF03221">
    <property type="entry name" value="HTH_Tnp_Tc5"/>
    <property type="match status" value="1"/>
</dbReference>
<dbReference type="InterPro" id="IPR035500">
    <property type="entry name" value="NHR-like_dom_sf"/>
</dbReference>
<evidence type="ECO:0000256" key="8">
    <source>
        <dbReference type="ARBA" id="ARBA00023170"/>
    </source>
</evidence>
<dbReference type="GO" id="GO:0000122">
    <property type="term" value="P:negative regulation of transcription by RNA polymerase II"/>
    <property type="evidence" value="ECO:0007669"/>
    <property type="project" value="TreeGrafter"/>
</dbReference>
<dbReference type="PRINTS" id="PR00398">
    <property type="entry name" value="STRDHORMONER"/>
</dbReference>
<dbReference type="InterPro" id="IPR013088">
    <property type="entry name" value="Znf_NHR/GATA"/>
</dbReference>
<keyword evidence="4" id="KW-0862">Zinc</keyword>
<evidence type="ECO:0000256" key="1">
    <source>
        <dbReference type="ARBA" id="ARBA00004123"/>
    </source>
</evidence>
<comment type="subcellular location">
    <subcellularLocation>
        <location evidence="1">Nucleus</location>
    </subcellularLocation>
</comment>
<evidence type="ECO:0000256" key="9">
    <source>
        <dbReference type="ARBA" id="ARBA00023242"/>
    </source>
</evidence>
<dbReference type="GO" id="GO:0004879">
    <property type="term" value="F:nuclear receptor activity"/>
    <property type="evidence" value="ECO:0007669"/>
    <property type="project" value="TreeGrafter"/>
</dbReference>
<dbReference type="GO" id="GO:0000978">
    <property type="term" value="F:RNA polymerase II cis-regulatory region sequence-specific DNA binding"/>
    <property type="evidence" value="ECO:0007669"/>
    <property type="project" value="TreeGrafter"/>
</dbReference>
<feature type="compositionally biased region" description="Acidic residues" evidence="10">
    <location>
        <begin position="657"/>
        <end position="672"/>
    </location>
</feature>
<evidence type="ECO:0000313" key="14">
    <source>
        <dbReference type="Proteomes" id="UP000728032"/>
    </source>
</evidence>
<dbReference type="PANTHER" id="PTHR24082:SF283">
    <property type="entry name" value="NUCLEAR HORMONE RECEPTOR HR96"/>
    <property type="match status" value="1"/>
</dbReference>
<dbReference type="InterPro" id="IPR001628">
    <property type="entry name" value="Znf_hrmn_rcpt"/>
</dbReference>
<evidence type="ECO:0000256" key="7">
    <source>
        <dbReference type="ARBA" id="ARBA00023163"/>
    </source>
</evidence>
<keyword evidence="9" id="KW-0539">Nucleus</keyword>
<keyword evidence="2" id="KW-0479">Metal-binding</keyword>
<organism evidence="13">
    <name type="scientific">Oppiella nova</name>
    <dbReference type="NCBI Taxonomy" id="334625"/>
    <lineage>
        <taxon>Eukaryota</taxon>
        <taxon>Metazoa</taxon>
        <taxon>Ecdysozoa</taxon>
        <taxon>Arthropoda</taxon>
        <taxon>Chelicerata</taxon>
        <taxon>Arachnida</taxon>
        <taxon>Acari</taxon>
        <taxon>Acariformes</taxon>
        <taxon>Sarcoptiformes</taxon>
        <taxon>Oribatida</taxon>
        <taxon>Brachypylina</taxon>
        <taxon>Oppioidea</taxon>
        <taxon>Oppiidae</taxon>
        <taxon>Oppiella</taxon>
    </lineage>
</organism>
<dbReference type="SUPFAM" id="SSF57716">
    <property type="entry name" value="Glucocorticoid receptor-like (DNA-binding domain)"/>
    <property type="match status" value="1"/>
</dbReference>
<evidence type="ECO:0008006" key="15">
    <source>
        <dbReference type="Google" id="ProtNLM"/>
    </source>
</evidence>
<dbReference type="OrthoDB" id="6247587at2759"/>
<evidence type="ECO:0000259" key="12">
    <source>
        <dbReference type="PROSITE" id="PS51253"/>
    </source>
</evidence>
<dbReference type="InterPro" id="IPR001723">
    <property type="entry name" value="Nuclear_hrmn_rcpt"/>
</dbReference>
<dbReference type="EMBL" id="CAJPVJ010000142">
    <property type="protein sequence ID" value="CAG2161444.1"/>
    <property type="molecule type" value="Genomic_DNA"/>
</dbReference>
<feature type="domain" description="Nuclear receptor" evidence="11">
    <location>
        <begin position="6"/>
        <end position="81"/>
    </location>
</feature>
<feature type="compositionally biased region" description="Polar residues" evidence="10">
    <location>
        <begin position="103"/>
        <end position="116"/>
    </location>
</feature>
<dbReference type="GO" id="GO:0008270">
    <property type="term" value="F:zinc ion binding"/>
    <property type="evidence" value="ECO:0007669"/>
    <property type="project" value="UniProtKB-KW"/>
</dbReference>
<dbReference type="PROSITE" id="PS00031">
    <property type="entry name" value="NUCLEAR_REC_DBD_1"/>
    <property type="match status" value="1"/>
</dbReference>
<protein>
    <recommendedName>
        <fullName evidence="15">Nuclear receptor domain-containing protein</fullName>
    </recommendedName>
</protein>
<evidence type="ECO:0000256" key="3">
    <source>
        <dbReference type="ARBA" id="ARBA00022771"/>
    </source>
</evidence>
<evidence type="ECO:0000313" key="13">
    <source>
        <dbReference type="EMBL" id="CAD7637839.1"/>
    </source>
</evidence>
<evidence type="ECO:0000256" key="2">
    <source>
        <dbReference type="ARBA" id="ARBA00022723"/>
    </source>
</evidence>
<evidence type="ECO:0000256" key="5">
    <source>
        <dbReference type="ARBA" id="ARBA00023015"/>
    </source>
</evidence>
<dbReference type="Gene3D" id="1.10.10.60">
    <property type="entry name" value="Homeodomain-like"/>
    <property type="match status" value="2"/>
</dbReference>
<dbReference type="PROSITE" id="PS51253">
    <property type="entry name" value="HTH_CENPB"/>
    <property type="match status" value="1"/>
</dbReference>
<gene>
    <name evidence="13" type="ORF">ONB1V03_LOCUS1051</name>
</gene>
<dbReference type="Pfam" id="PF00105">
    <property type="entry name" value="zf-C4"/>
    <property type="match status" value="1"/>
</dbReference>
<evidence type="ECO:0000259" key="11">
    <source>
        <dbReference type="PROSITE" id="PS51030"/>
    </source>
</evidence>
<accession>A0A7R9LAM5</accession>